<dbReference type="GO" id="GO:0016887">
    <property type="term" value="F:ATP hydrolysis activity"/>
    <property type="evidence" value="ECO:0007669"/>
    <property type="project" value="InterPro"/>
</dbReference>
<dbReference type="InterPro" id="IPR052026">
    <property type="entry name" value="ExeA_AAA_ATPase_DNA-bind"/>
</dbReference>
<comment type="caution">
    <text evidence="3">The sequence shown here is derived from an EMBL/GenBank/DDBJ whole genome shotgun (WGS) entry which is preliminary data.</text>
</comment>
<dbReference type="AlphaFoldDB" id="A0A272EYM0"/>
<dbReference type="Proteomes" id="UP000623509">
    <property type="component" value="Unassembled WGS sequence"/>
</dbReference>
<dbReference type="InterPro" id="IPR049945">
    <property type="entry name" value="AAA_22"/>
</dbReference>
<evidence type="ECO:0000313" key="4">
    <source>
        <dbReference type="Proteomes" id="UP000216107"/>
    </source>
</evidence>
<protein>
    <submittedName>
        <fullName evidence="3">ExeA protein</fullName>
    </submittedName>
</protein>
<reference evidence="3 4" key="2">
    <citation type="submission" date="2017-07" db="EMBL/GenBank/DDBJ databases">
        <title>Candidatus Dactylopiibacterium carminicum, a nitrogen-fixing symbiont of the cochineal insect Dactylopius coccus and Dactylopius opuntiae (Hemiptera: Coccoidea: Dactylopiidae).</title>
        <authorList>
            <person name="Vera A."/>
        </authorList>
    </citation>
    <scope>NUCLEOTIDE SEQUENCE [LARGE SCALE GENOMIC DNA]</scope>
    <source>
        <strain evidence="3 4">NFDCM</strain>
    </source>
</reference>
<dbReference type="EMBL" id="MDUX01000003">
    <property type="protein sequence ID" value="KAF7600613.1"/>
    <property type="molecule type" value="Genomic_DNA"/>
</dbReference>
<dbReference type="Pfam" id="PF13401">
    <property type="entry name" value="AAA_22"/>
    <property type="match status" value="1"/>
</dbReference>
<dbReference type="PANTHER" id="PTHR35894">
    <property type="entry name" value="GENERAL SECRETION PATHWAY PROTEIN A-RELATED"/>
    <property type="match status" value="1"/>
</dbReference>
<dbReference type="InterPro" id="IPR027417">
    <property type="entry name" value="P-loop_NTPase"/>
</dbReference>
<dbReference type="Gene3D" id="3.40.50.300">
    <property type="entry name" value="P-loop containing nucleotide triphosphate hydrolases"/>
    <property type="match status" value="1"/>
</dbReference>
<dbReference type="SUPFAM" id="SSF52540">
    <property type="entry name" value="P-loop containing nucleoside triphosphate hydrolases"/>
    <property type="match status" value="1"/>
</dbReference>
<evidence type="ECO:0000313" key="2">
    <source>
        <dbReference type="EMBL" id="KAF7600613.1"/>
    </source>
</evidence>
<organism evidence="3 4">
    <name type="scientific">Candidatus Dactylopiibacterium carminicum</name>
    <dbReference type="NCBI Taxonomy" id="857335"/>
    <lineage>
        <taxon>Bacteria</taxon>
        <taxon>Pseudomonadati</taxon>
        <taxon>Pseudomonadota</taxon>
        <taxon>Betaproteobacteria</taxon>
        <taxon>Rhodocyclales</taxon>
        <taxon>Rhodocyclaceae</taxon>
        <taxon>Candidatus Dactylopiibacterium</taxon>
    </lineage>
</organism>
<accession>A0A272EYM0</accession>
<gene>
    <name evidence="2" type="ORF">BGI27_01645</name>
    <name evidence="3" type="ORF">CGU29_01520</name>
</gene>
<feature type="domain" description="ORC1/DEAH AAA+ ATPase" evidence="1">
    <location>
        <begin position="33"/>
        <end position="172"/>
    </location>
</feature>
<keyword evidence="5" id="KW-1185">Reference proteome</keyword>
<evidence type="ECO:0000259" key="1">
    <source>
        <dbReference type="Pfam" id="PF13401"/>
    </source>
</evidence>
<sequence>MSTSPCRPWMFSGRDDSAVTRKPLAKRTRKAWMLRLVGESGSGKTTLREELEERIRIEQRQVIIIKPYVMEMEKTERKGKPMWAGQVSESIIHTLDPGASIRSSTQARNNQVHKLLAESERAGYRNLLIIEEAHRMPVSTLRALKGFMELKTGLRRLLGVVLIGQPELDNTLNDKDPAVREIVQRCERREMLPLDEDLPVYLGHKFSRVGANVADALADGAIDAIRARLTRLPRGGSAAEGRSICYPLVVNNLVTRALNAAAGVAMPRVTADVIAGC</sequence>
<dbReference type="Proteomes" id="UP000216107">
    <property type="component" value="Unassembled WGS sequence"/>
</dbReference>
<dbReference type="EMBL" id="NMRN01000002">
    <property type="protein sequence ID" value="PAS95213.1"/>
    <property type="molecule type" value="Genomic_DNA"/>
</dbReference>
<proteinExistence type="predicted"/>
<dbReference type="PANTHER" id="PTHR35894:SF1">
    <property type="entry name" value="PHOSPHORIBULOKINASE _ URIDINE KINASE FAMILY"/>
    <property type="match status" value="1"/>
</dbReference>
<evidence type="ECO:0000313" key="3">
    <source>
        <dbReference type="EMBL" id="PAS95213.1"/>
    </source>
</evidence>
<name>A0A272EYM0_9RHOO</name>
<reference evidence="2 5" key="1">
    <citation type="submission" date="2016-08" db="EMBL/GenBank/DDBJ databases">
        <title>Candidatus Dactylopiibacterium carminicum genome sequence.</title>
        <authorList>
            <person name="Ramirez-Puebla S.T."/>
            <person name="Ormeno-Orrillo E."/>
            <person name="Vera-Ponce De Leon A."/>
            <person name="Luis L."/>
            <person name="Sanchez-Flores A."/>
            <person name="Monica R."/>
            <person name="Martinez-Romero E."/>
        </authorList>
    </citation>
    <scope>NUCLEOTIDE SEQUENCE [LARGE SCALE GENOMIC DNA]</scope>
    <source>
        <strain evidence="2">END1</strain>
    </source>
</reference>
<dbReference type="OrthoDB" id="9783370at2"/>
<evidence type="ECO:0000313" key="5">
    <source>
        <dbReference type="Proteomes" id="UP000623509"/>
    </source>
</evidence>